<dbReference type="GO" id="GO:0007186">
    <property type="term" value="P:G protein-coupled receptor signaling pathway"/>
    <property type="evidence" value="ECO:0007669"/>
    <property type="project" value="InterPro"/>
</dbReference>
<dbReference type="Gene3D" id="4.10.260.10">
    <property type="entry name" value="Transducin (heterotrimeric G protein), gamma chain"/>
    <property type="match status" value="1"/>
</dbReference>
<dbReference type="GO" id="GO:0009968">
    <property type="term" value="P:negative regulation of signal transduction"/>
    <property type="evidence" value="ECO:0007669"/>
    <property type="project" value="UniProtKB-KW"/>
</dbReference>
<dbReference type="Pfam" id="PF18148">
    <property type="entry name" value="RGS_DHEX"/>
    <property type="match status" value="1"/>
</dbReference>
<dbReference type="GO" id="GO:0008277">
    <property type="term" value="P:regulation of G protein-coupled receptor signaling pathway"/>
    <property type="evidence" value="ECO:0007669"/>
    <property type="project" value="InterPro"/>
</dbReference>
<dbReference type="Gene3D" id="1.10.1240.60">
    <property type="match status" value="1"/>
</dbReference>
<dbReference type="SMART" id="SM00224">
    <property type="entry name" value="GGL"/>
    <property type="match status" value="1"/>
</dbReference>
<dbReference type="CDD" id="cd00068">
    <property type="entry name" value="GGL"/>
    <property type="match status" value="1"/>
</dbReference>
<reference evidence="5" key="2">
    <citation type="journal article" date="2023" name="BMC Genomics">
        <title>Pest status, molecular evolution, and epigenetic factors derived from the genome assembly of Frankliniella fusca, a thysanopteran phytovirus vector.</title>
        <authorList>
            <person name="Catto M.A."/>
            <person name="Labadie P.E."/>
            <person name="Jacobson A.L."/>
            <person name="Kennedy G.G."/>
            <person name="Srinivasan R."/>
            <person name="Hunt B.G."/>
        </authorList>
    </citation>
    <scope>NUCLEOTIDE SEQUENCE</scope>
    <source>
        <strain evidence="5">PL_HMW_Pooled</strain>
    </source>
</reference>
<dbReference type="PANTHER" id="PTHR45746:SF6">
    <property type="entry name" value="LP21163P"/>
    <property type="match status" value="1"/>
</dbReference>
<evidence type="ECO:0000256" key="1">
    <source>
        <dbReference type="ARBA" id="ARBA00022700"/>
    </source>
</evidence>
<dbReference type="InterPro" id="IPR044926">
    <property type="entry name" value="RGS_subdomain_2"/>
</dbReference>
<dbReference type="InterPro" id="IPR036390">
    <property type="entry name" value="WH_DNA-bd_sf"/>
</dbReference>
<dbReference type="InterPro" id="IPR040759">
    <property type="entry name" value="RGS_DHEX"/>
</dbReference>
<dbReference type="InterPro" id="IPR016137">
    <property type="entry name" value="RGS"/>
</dbReference>
<dbReference type="PRINTS" id="PR01301">
    <property type="entry name" value="RGSPROTEIN"/>
</dbReference>
<dbReference type="InterPro" id="IPR015898">
    <property type="entry name" value="G-protein_gamma-like_dom"/>
</dbReference>
<dbReference type="SUPFAM" id="SSF48670">
    <property type="entry name" value="Transducin (heterotrimeric G protein), gamma chain"/>
    <property type="match status" value="1"/>
</dbReference>
<dbReference type="PROSITE" id="PS50132">
    <property type="entry name" value="RGS"/>
    <property type="match status" value="1"/>
</dbReference>
<protein>
    <submittedName>
        <fullName evidence="5">Regulator of G-protein signaling 7</fullName>
    </submittedName>
</protein>
<dbReference type="SMART" id="SM00315">
    <property type="entry name" value="RGS"/>
    <property type="match status" value="1"/>
</dbReference>
<feature type="compositionally biased region" description="Gly residues" evidence="2">
    <location>
        <begin position="24"/>
        <end position="35"/>
    </location>
</feature>
<keyword evidence="6" id="KW-1185">Reference proteome</keyword>
<organism evidence="5 6">
    <name type="scientific">Frankliniella fusca</name>
    <dbReference type="NCBI Taxonomy" id="407009"/>
    <lineage>
        <taxon>Eukaryota</taxon>
        <taxon>Metazoa</taxon>
        <taxon>Ecdysozoa</taxon>
        <taxon>Arthropoda</taxon>
        <taxon>Hexapoda</taxon>
        <taxon>Insecta</taxon>
        <taxon>Pterygota</taxon>
        <taxon>Neoptera</taxon>
        <taxon>Paraneoptera</taxon>
        <taxon>Thysanoptera</taxon>
        <taxon>Terebrantia</taxon>
        <taxon>Thripoidea</taxon>
        <taxon>Thripidae</taxon>
        <taxon>Frankliniella</taxon>
    </lineage>
</organism>
<dbReference type="CDD" id="cd04450">
    <property type="entry name" value="DEP_RGS7-like"/>
    <property type="match status" value="1"/>
</dbReference>
<dbReference type="InterPro" id="IPR036284">
    <property type="entry name" value="GGL_sf"/>
</dbReference>
<comment type="caution">
    <text evidence="5">The sequence shown here is derived from an EMBL/GenBank/DDBJ whole genome shotgun (WGS) entry which is preliminary data.</text>
</comment>
<dbReference type="SUPFAM" id="SSF46785">
    <property type="entry name" value="Winged helix' DNA-binding domain"/>
    <property type="match status" value="1"/>
</dbReference>
<dbReference type="FunFam" id="1.10.1240.60:FF:000001">
    <property type="entry name" value="Regulator of G-protein signaling 6"/>
    <property type="match status" value="1"/>
</dbReference>
<dbReference type="GO" id="GO:0035556">
    <property type="term" value="P:intracellular signal transduction"/>
    <property type="evidence" value="ECO:0007669"/>
    <property type="project" value="InterPro"/>
</dbReference>
<dbReference type="AlphaFoldDB" id="A0AAE1LBG1"/>
<dbReference type="GO" id="GO:0043005">
    <property type="term" value="C:neuron projection"/>
    <property type="evidence" value="ECO:0007669"/>
    <property type="project" value="TreeGrafter"/>
</dbReference>
<dbReference type="InterPro" id="IPR036388">
    <property type="entry name" value="WH-like_DNA-bd_sf"/>
</dbReference>
<dbReference type="GO" id="GO:0005096">
    <property type="term" value="F:GTPase activator activity"/>
    <property type="evidence" value="ECO:0007669"/>
    <property type="project" value="TreeGrafter"/>
</dbReference>
<feature type="region of interest" description="Disordered" evidence="2">
    <location>
        <begin position="69"/>
        <end position="89"/>
    </location>
</feature>
<dbReference type="Gene3D" id="1.10.167.10">
    <property type="entry name" value="Regulator of G-protein Signalling 4, domain 2"/>
    <property type="match status" value="1"/>
</dbReference>
<evidence type="ECO:0000313" key="6">
    <source>
        <dbReference type="Proteomes" id="UP001219518"/>
    </source>
</evidence>
<dbReference type="PROSITE" id="PS50186">
    <property type="entry name" value="DEP"/>
    <property type="match status" value="1"/>
</dbReference>
<dbReference type="EMBL" id="JAHWGI010000289">
    <property type="protein sequence ID" value="KAK3911992.1"/>
    <property type="molecule type" value="Genomic_DNA"/>
</dbReference>
<accession>A0AAE1LBG1</accession>
<feature type="region of interest" description="Disordered" evidence="2">
    <location>
        <begin position="1"/>
        <end position="43"/>
    </location>
</feature>
<evidence type="ECO:0000256" key="2">
    <source>
        <dbReference type="SAM" id="MobiDB-lite"/>
    </source>
</evidence>
<name>A0AAE1LBG1_9NEOP</name>
<dbReference type="InterPro" id="IPR047016">
    <property type="entry name" value="RGS6/7/9/11"/>
</dbReference>
<proteinExistence type="predicted"/>
<sequence length="549" mass="62386">MVTMNAEKSGGRRRMDDGNPSGQSGSGPQGGGSGSSGNLRPPSVRVLGFATGVPSVAEAALAAAEAASPAAGHRPATLAQTSKEDNPNAAVYKKMEAIIERMQDENTGVPVKTVKSFMAKIPSVFTGADLIQWMMKNLDIDELSAYREDLYCLALSSQQRSNRLSLCPADEATHLACLMSSHGYLFPIDDHVLVVRNDNTFYRFQTPYFWPSNMWEPENTDYAVYLCKRTMQNKTRLELADYEAENLARLQKMFSRKWEFIFMQAEAQSKVDKRRDKLERKVLDSQERAFWDVHRPVPGCVNTTEINIKKICSNSTRLMATPAATPAHLISRQIQMLKQRLDRRNIKLSKVAESYISFFELYIEYDPFFTPPEVPNPWLSDNAEFWEYEKQVKDVSARRVKRWAFSLKELLADPAGREHFSKFLEKEFSGENLKFWEAVQNLKTLPQQEVPDEAKRMWDEFLGPDASIPINVDGKSFETTKKNVEENPDRWCYDEAAAHVYHLMKTDSYSRYVRSPMYTDFLNGSKKKTSVKGIRSIVSFSGRKEAGAT</sequence>
<dbReference type="SMART" id="SM01224">
    <property type="entry name" value="G_gamma"/>
    <property type="match status" value="1"/>
</dbReference>
<gene>
    <name evidence="5" type="ORF">KUF71_021562</name>
</gene>
<evidence type="ECO:0000259" key="4">
    <source>
        <dbReference type="PROSITE" id="PS50186"/>
    </source>
</evidence>
<feature type="domain" description="DEP" evidence="4">
    <location>
        <begin position="105"/>
        <end position="206"/>
    </location>
</feature>
<dbReference type="Proteomes" id="UP001219518">
    <property type="component" value="Unassembled WGS sequence"/>
</dbReference>
<evidence type="ECO:0000313" key="5">
    <source>
        <dbReference type="EMBL" id="KAK3911992.1"/>
    </source>
</evidence>
<reference evidence="5" key="1">
    <citation type="submission" date="2021-07" db="EMBL/GenBank/DDBJ databases">
        <authorList>
            <person name="Catto M.A."/>
            <person name="Jacobson A."/>
            <person name="Kennedy G."/>
            <person name="Labadie P."/>
            <person name="Hunt B.G."/>
            <person name="Srinivasan R."/>
        </authorList>
    </citation>
    <scope>NUCLEOTIDE SEQUENCE</scope>
    <source>
        <strain evidence="5">PL_HMW_Pooled</strain>
        <tissue evidence="5">Head</tissue>
    </source>
</reference>
<dbReference type="InterPro" id="IPR000591">
    <property type="entry name" value="DEP_dom"/>
</dbReference>
<dbReference type="SMART" id="SM00049">
    <property type="entry name" value="DEP"/>
    <property type="match status" value="1"/>
</dbReference>
<dbReference type="InterPro" id="IPR047017">
    <property type="entry name" value="RGS6/7/9/11_DHEX_sf"/>
</dbReference>
<dbReference type="SUPFAM" id="SSF48097">
    <property type="entry name" value="Regulator of G-protein signaling, RGS"/>
    <property type="match status" value="1"/>
</dbReference>
<evidence type="ECO:0000259" key="3">
    <source>
        <dbReference type="PROSITE" id="PS50132"/>
    </source>
</evidence>
<dbReference type="GO" id="GO:0005737">
    <property type="term" value="C:cytoplasm"/>
    <property type="evidence" value="ECO:0007669"/>
    <property type="project" value="TreeGrafter"/>
</dbReference>
<dbReference type="Gene3D" id="1.10.10.10">
    <property type="entry name" value="Winged helix-like DNA-binding domain superfamily/Winged helix DNA-binding domain"/>
    <property type="match status" value="2"/>
</dbReference>
<keyword evidence="1" id="KW-0734">Signal transduction inhibitor</keyword>
<feature type="domain" description="RGS" evidence="3">
    <location>
        <begin position="406"/>
        <end position="522"/>
    </location>
</feature>
<dbReference type="InterPro" id="IPR036305">
    <property type="entry name" value="RGS_sf"/>
</dbReference>
<dbReference type="PANTHER" id="PTHR45746">
    <property type="entry name" value="LP21163P"/>
    <property type="match status" value="1"/>
</dbReference>
<dbReference type="Pfam" id="PF00631">
    <property type="entry name" value="G-gamma"/>
    <property type="match status" value="1"/>
</dbReference>
<dbReference type="Pfam" id="PF00615">
    <property type="entry name" value="RGS"/>
    <property type="match status" value="1"/>
</dbReference>